<dbReference type="OrthoDB" id="1931567at2759"/>
<dbReference type="CDD" id="cd13838">
    <property type="entry name" value="RNase_H_like_Prp8_IV"/>
    <property type="match status" value="1"/>
</dbReference>
<dbReference type="SMART" id="SM00232">
    <property type="entry name" value="JAB_MPN"/>
    <property type="match status" value="1"/>
</dbReference>
<dbReference type="PANTHER" id="PTHR11140:SF0">
    <property type="entry name" value="PRE-MRNA-PROCESSING-SPLICING FACTOR 8"/>
    <property type="match status" value="1"/>
</dbReference>
<evidence type="ECO:0000256" key="2">
    <source>
        <dbReference type="ARBA" id="ARBA00022664"/>
    </source>
</evidence>
<dbReference type="STRING" id="1230905.A0A1G4JI34"/>
<dbReference type="Pfam" id="PF10596">
    <property type="entry name" value="U6-snRNA_bdg"/>
    <property type="match status" value="1"/>
</dbReference>
<feature type="compositionally biased region" description="Polar residues" evidence="7">
    <location>
        <begin position="29"/>
        <end position="48"/>
    </location>
</feature>
<reference evidence="9 10" key="1">
    <citation type="submission" date="2016-03" db="EMBL/GenBank/DDBJ databases">
        <authorList>
            <person name="Devillers H."/>
        </authorList>
    </citation>
    <scope>NUCLEOTIDE SEQUENCE [LARGE SCALE GENOMIC DNA]</scope>
    <source>
        <strain evidence="9">CBS 11717</strain>
    </source>
</reference>
<dbReference type="Pfam" id="PF12134">
    <property type="entry name" value="PRP8_domainIV"/>
    <property type="match status" value="1"/>
</dbReference>
<keyword evidence="10" id="KW-1185">Reference proteome</keyword>
<dbReference type="Proteomes" id="UP000191024">
    <property type="component" value="Chromosome E"/>
</dbReference>
<dbReference type="GO" id="GO:0000244">
    <property type="term" value="P:spliceosomal tri-snRNP complex assembly"/>
    <property type="evidence" value="ECO:0007669"/>
    <property type="project" value="TreeGrafter"/>
</dbReference>
<evidence type="ECO:0000256" key="7">
    <source>
        <dbReference type="SAM" id="MobiDB-lite"/>
    </source>
</evidence>
<evidence type="ECO:0000256" key="6">
    <source>
        <dbReference type="ARBA" id="ARBA00023242"/>
    </source>
</evidence>
<dbReference type="Pfam" id="PF08083">
    <property type="entry name" value="PROCN"/>
    <property type="match status" value="1"/>
</dbReference>
<gene>
    <name evidence="9" type="ORF">LAMI_0E00562G</name>
</gene>
<feature type="domain" description="JAB1/MPN/MOV34 metalloenzyme" evidence="8">
    <location>
        <begin position="2188"/>
        <end position="2318"/>
    </location>
</feature>
<dbReference type="InterPro" id="IPR019582">
    <property type="entry name" value="RRM_spliceosomal_PrP8"/>
</dbReference>
<dbReference type="Pfam" id="PF10598">
    <property type="entry name" value="RRM_4"/>
    <property type="match status" value="1"/>
</dbReference>
<accession>A0A1G4JI34</accession>
<dbReference type="Gene3D" id="1.20.80.40">
    <property type="match status" value="1"/>
</dbReference>
<evidence type="ECO:0000313" key="10">
    <source>
        <dbReference type="Proteomes" id="UP000191024"/>
    </source>
</evidence>
<dbReference type="GO" id="GO:0005682">
    <property type="term" value="C:U5 snRNP"/>
    <property type="evidence" value="ECO:0007669"/>
    <property type="project" value="TreeGrafter"/>
</dbReference>
<feature type="compositionally biased region" description="Polar residues" evidence="7">
    <location>
        <begin position="96"/>
        <end position="106"/>
    </location>
</feature>
<dbReference type="InterPro" id="IPR012591">
    <property type="entry name" value="PRO8NT"/>
</dbReference>
<dbReference type="InterPro" id="IPR012592">
    <property type="entry name" value="PROCN"/>
</dbReference>
<dbReference type="Gene3D" id="3.30.43.40">
    <property type="entry name" value="Pre-mRNA-processing-splicing factor 8, U5-snRNA-binding domain"/>
    <property type="match status" value="1"/>
</dbReference>
<keyword evidence="5" id="KW-0508">mRNA splicing</keyword>
<dbReference type="CDD" id="cd08056">
    <property type="entry name" value="MPN_PRP8"/>
    <property type="match status" value="1"/>
</dbReference>
<dbReference type="Pfam" id="PF10597">
    <property type="entry name" value="U5_2-snRNA_bdg"/>
    <property type="match status" value="1"/>
</dbReference>
<dbReference type="InterPro" id="IPR042516">
    <property type="entry name" value="Prp8_U5-snRNA-bd_sf"/>
</dbReference>
<dbReference type="GO" id="GO:0000393">
    <property type="term" value="P:spliceosomal conformational changes to generate catalytic conformation"/>
    <property type="evidence" value="ECO:0007669"/>
    <property type="project" value="UniProtKB-ARBA"/>
</dbReference>
<comment type="subcellular location">
    <subcellularLocation>
        <location evidence="1">Nucleus</location>
    </subcellularLocation>
</comment>
<evidence type="ECO:0000256" key="5">
    <source>
        <dbReference type="ARBA" id="ARBA00023187"/>
    </source>
</evidence>
<keyword evidence="6" id="KW-0539">Nucleus</keyword>
<dbReference type="GO" id="GO:0071013">
    <property type="term" value="C:catalytic step 2 spliceosome"/>
    <property type="evidence" value="ECO:0007669"/>
    <property type="project" value="TreeGrafter"/>
</dbReference>
<dbReference type="GO" id="GO:0030620">
    <property type="term" value="F:U2 snRNA binding"/>
    <property type="evidence" value="ECO:0007669"/>
    <property type="project" value="TreeGrafter"/>
</dbReference>
<dbReference type="GO" id="GO:0017070">
    <property type="term" value="F:U6 snRNA binding"/>
    <property type="evidence" value="ECO:0007669"/>
    <property type="project" value="InterPro"/>
</dbReference>
<dbReference type="SUPFAM" id="SSF53098">
    <property type="entry name" value="Ribonuclease H-like"/>
    <property type="match status" value="2"/>
</dbReference>
<dbReference type="Gene3D" id="3.90.1570.40">
    <property type="match status" value="1"/>
</dbReference>
<dbReference type="GO" id="GO:0008237">
    <property type="term" value="F:metallopeptidase activity"/>
    <property type="evidence" value="ECO:0007669"/>
    <property type="project" value="InterPro"/>
</dbReference>
<dbReference type="InterPro" id="IPR000555">
    <property type="entry name" value="JAMM/MPN+_dom"/>
</dbReference>
<dbReference type="GO" id="GO:0000974">
    <property type="term" value="C:Prp19 complex"/>
    <property type="evidence" value="ECO:0007669"/>
    <property type="project" value="UniProtKB-ARBA"/>
</dbReference>
<dbReference type="FunFam" id="3.40.140.10:FF:000002">
    <property type="entry name" value="Pre-mRNA-processing-splicing factor 8"/>
    <property type="match status" value="1"/>
</dbReference>
<evidence type="ECO:0000256" key="3">
    <source>
        <dbReference type="ARBA" id="ARBA00022728"/>
    </source>
</evidence>
<dbReference type="FunFam" id="3.90.1570.40:FF:000001">
    <property type="entry name" value="Pre-mRNA-processing-splicing factor 8"/>
    <property type="match status" value="1"/>
</dbReference>
<feature type="compositionally biased region" description="Pro residues" evidence="7">
    <location>
        <begin position="1"/>
        <end position="13"/>
    </location>
</feature>
<dbReference type="InterPro" id="IPR043173">
    <property type="entry name" value="Prp8_domainIV_fingers"/>
</dbReference>
<dbReference type="PANTHER" id="PTHR11140">
    <property type="entry name" value="PRE-MRNA SPLICING FACTOR PRP8"/>
    <property type="match status" value="1"/>
</dbReference>
<dbReference type="GO" id="GO:0097157">
    <property type="term" value="F:pre-mRNA intronic binding"/>
    <property type="evidence" value="ECO:0007669"/>
    <property type="project" value="TreeGrafter"/>
</dbReference>
<dbReference type="FunFam" id="3.30.420.230:FF:000001">
    <property type="entry name" value="Pre-mRNA-processing-splicing factor 8"/>
    <property type="match status" value="1"/>
</dbReference>
<dbReference type="Gene3D" id="3.30.420.230">
    <property type="match status" value="1"/>
</dbReference>
<evidence type="ECO:0000259" key="8">
    <source>
        <dbReference type="SMART" id="SM00232"/>
    </source>
</evidence>
<evidence type="ECO:0000256" key="1">
    <source>
        <dbReference type="ARBA" id="ARBA00004123"/>
    </source>
</evidence>
<evidence type="ECO:0000256" key="4">
    <source>
        <dbReference type="ARBA" id="ARBA00022884"/>
    </source>
</evidence>
<keyword evidence="3" id="KW-0747">Spliceosome</keyword>
<dbReference type="GO" id="GO:0030623">
    <property type="term" value="F:U5 snRNA binding"/>
    <property type="evidence" value="ECO:0007669"/>
    <property type="project" value="InterPro"/>
</dbReference>
<dbReference type="Pfam" id="PF08082">
    <property type="entry name" value="PRO8NT"/>
    <property type="match status" value="1"/>
</dbReference>
<feature type="region of interest" description="Disordered" evidence="7">
    <location>
        <begin position="1"/>
        <end position="112"/>
    </location>
</feature>
<dbReference type="InterPro" id="IPR021983">
    <property type="entry name" value="PRP8_domainIV"/>
</dbReference>
<dbReference type="InterPro" id="IPR012337">
    <property type="entry name" value="RNaseH-like_sf"/>
</dbReference>
<evidence type="ECO:0000313" key="9">
    <source>
        <dbReference type="EMBL" id="SCU90086.1"/>
    </source>
</evidence>
<dbReference type="InterPro" id="IPR019580">
    <property type="entry name" value="Prp8_U6-snRNA-bd"/>
</dbReference>
<dbReference type="InterPro" id="IPR027652">
    <property type="entry name" value="PRP8"/>
</dbReference>
<name>A0A1G4JI34_9SACH</name>
<dbReference type="EMBL" id="LT598465">
    <property type="protein sequence ID" value="SCU90086.1"/>
    <property type="molecule type" value="Genomic_DNA"/>
</dbReference>
<sequence length="2421" mass="279846">MSGLPPPPPPPPGYVGHRNMPRDGKRGFDSNTSLGRTDALDNNVTSQARLRPPPPPPPAYSTASRVLSAPPPPPVSPPQIQLDITHSKRPKCDQARPSTPSISQEQLQEKSRHWAKVQKKRFRKSSNVVLQKSGVRGGLSHAHKADMPPEHLRKIVNDHSDMTSRRFDQDKRAFLGALKYMPHAVLKLLENMPQPWEQMKEVKVLYHNTGAITFVNEIPRVIEPVYIAQWASMWIAMRREKRDRKHFKRMRFPPFDDEEPPVSYSDHLLEIEPLDAITLRLDNNDDGDLKYWLFDTRPLIDSEQSTNGSSYKTWKLNIQTMGDLHRLSMPILAEVKDPNYFYLFDRKSFFTAKALNNALPGGPKFEPLFPDEEEEDFNEFNSLDRTIFRLPIRTEYRIAFPHLYNSRPRKVQLSHYHDPVFCLIEIDLRDSSNVFRFDKTLHPVLSRQFTEPRLLGSPHTNKGCSLPPTFKPLMHDEKLILPKTSDALALYFETHPFDKRSGSMKRAQDISLVKRWCQERPDTDAPLKVRISHQKLLKNHVFNELKGSRTSGHRKQRILKKLRHTKFFQQTSIDWVEAGLQLCRQGHNMLNLLIHRKGLTYLHLDYNFNLKPTKTLTTKERKKSRFGNAFHLVREIFKMIKLIVDAHVQYRMGNVDAFQLADGLYYILNHLGQLTGIYRYKYKVMHQIRTCKDLKHIVYERFNRIIGRGPGCGFWQPAWRVWIFFMRGIIPLLERWLGNLLARQFEGRSNEIVKTATKQRFDAYYDLELRAAVMNDILDMIPDGVKQNKAKTILQHLSEAWRCWKANIPWDVPGMPLPVKNIIERYIRAKADGWISTAHHNRERIKRGAHVEKSVVKKNLGRLTRMWIKSEQQRQTEIEKDGPEISPVEATTVFSTMVQWLEVNNFAPIPFPPLTYKNDTKVLVLALENLKDAYASKIRLNASEREELALIEEAYDNPHETLNRIKKYLLTQRIFKPVKLSMKEHFQYISPVFDVDPLEKITDAYLDQYLWYEADKRQLFPNWVKPGDNEIPPLLTYKWCQAVNNLTDAWDVSKNQSMVIFQTKLGKMLEKVDFTLLNRLLRLVMDPNLADYVTSKNNIVLSFKDMSHVNKYGLIRGLQFSSFVYQFYGLMIDILLLSPQRALQISGSPENRNEFLQFKNSDDENGDVIKLYCRYLDTVHIVFRFTEMEAAELVKEYLAENPDPHFENAVGYNNKSCWPRDSRMRLIRFDVNLGRAVFWEIEGRVPRALSHITWENSLSSVYSKNNPNLVFTMCGFEVRILPNVRTSEVLSTDEGIWDLVNQVTKQRTAKAYLKVSNEEVEKFNSSIRSILMASGSTTFTKITARWNTALISLFAYFREAIVATKPLLDLLVKCETRIQNRVKLGLNSKMPTRFPPAVFYSPKELGGLGMLSASHILIPASDLQWSRQTDTGVTHFRAGMTHYDEKLIPTIFRYITTWENEFLDSQRVWADYVAKRQEALRQNRRLAFEELEGSWDRGIPRISTLFQKDRHTLAYDKGHRVRREFKKYSLERTNPFWWTDARHDGKLWNLNAYRTDVIQALGGIETILEHTLFKGTGFNSWEGLFWEKASGFEDSMQFKKLTHAQRTGLSQIPNRRFTLWWSPTINRANVYVGFLVQLDLTGIFLHGKIPTLKMSLIQIFRAHLWQKIHESVVFDICQILDGELDVLQIENVNKESIHPRKSYKMNSSAADVTMTSVYKWNISKPSLLHQTGDEFSAATSEKMWIDVQLRYGDYDSHDISRYVRAKFLDYTTDNVSMYPSPTGVMIAIDLAYNMYDAYGSWFEGMKTLMQNGMKTIMRANPSLYVLRERIRKGLQIYQSQTQEPFLNSSNYAELFSDELKLMIDDTNVYRVAVHKTYEGNIATKPINGCIFTLNPRSGELFLKIIHTSVWAGQKRLSQLAKWKTAEEVSALIRSLPKEEQPKQIIVTRKAMLDPLEVHMLDFPNISIRPTELKLPFSACMAIDKLSNVVLRATEPQMMLFNIYDDWLDRISSYTAFSRLVLLLRALKSNEELAKSILKADPTIVIKEHHLWPSFTDEQWIEVEGKMRDLILSEYGKKYNVNIASLTQTEVKDLILGQNIKAPSVKRQQMAEIENANNSTEQNLDEATSSAIKVKSTNAQGEDITVVASANYESRAFNSRSQWRKNAVTNSLLHLRLKNIFVASEDFVEEKDVYVLPHNLLKMLVDIADLRIQVGCYVYGSSVKGHRNVKEIRALALPPQLGNSQFVQMASIPSSLPTGGDLELLGWIHTQTGETQFMSPADVTMHSKLFQSGNRDAVNITVSFNPGTVSLSAFNLSEKGYTWGAHNMNLFDTLPEGFEPEFSEHSQLLLSNKIKGYFFVPSTDFWNYTFSGTAFAPGMPYELKVDVPLEFYNETHRAIHFLQFSEITDDQDLEAIQDDVFA</sequence>
<dbReference type="GO" id="GO:0030619">
    <property type="term" value="F:U1 snRNA binding"/>
    <property type="evidence" value="ECO:0007669"/>
    <property type="project" value="TreeGrafter"/>
</dbReference>
<dbReference type="InterPro" id="IPR019581">
    <property type="entry name" value="Prp8_U5-snRNA-bd"/>
</dbReference>
<protein>
    <submittedName>
        <fullName evidence="9">LAMI_0E00562g1_1</fullName>
    </submittedName>
</protein>
<dbReference type="Gene3D" id="3.40.140.10">
    <property type="entry name" value="Cytidine Deaminase, domain 2"/>
    <property type="match status" value="1"/>
</dbReference>
<proteinExistence type="predicted"/>
<dbReference type="GO" id="GO:0045292">
    <property type="term" value="P:mRNA cis splicing, via spliceosome"/>
    <property type="evidence" value="ECO:0007669"/>
    <property type="project" value="UniProtKB-ARBA"/>
</dbReference>
<dbReference type="InterPro" id="IPR012984">
    <property type="entry name" value="PROCT"/>
</dbReference>
<dbReference type="InterPro" id="IPR043172">
    <property type="entry name" value="Prp8_domainIV_palm"/>
</dbReference>
<organism evidence="9 10">
    <name type="scientific">Lachancea mirantina</name>
    <dbReference type="NCBI Taxonomy" id="1230905"/>
    <lineage>
        <taxon>Eukaryota</taxon>
        <taxon>Fungi</taxon>
        <taxon>Dikarya</taxon>
        <taxon>Ascomycota</taxon>
        <taxon>Saccharomycotina</taxon>
        <taxon>Saccharomycetes</taxon>
        <taxon>Saccharomycetales</taxon>
        <taxon>Saccharomycetaceae</taxon>
        <taxon>Lachancea</taxon>
    </lineage>
</organism>
<keyword evidence="2" id="KW-0507">mRNA processing</keyword>
<keyword evidence="4" id="KW-0694">RNA-binding</keyword>
<dbReference type="Pfam" id="PF08084">
    <property type="entry name" value="PROCT"/>
    <property type="match status" value="1"/>
</dbReference>